<evidence type="ECO:0000313" key="2">
    <source>
        <dbReference type="Proteomes" id="UP001610563"/>
    </source>
</evidence>
<dbReference type="Proteomes" id="UP001610563">
    <property type="component" value="Unassembled WGS sequence"/>
</dbReference>
<keyword evidence="2" id="KW-1185">Reference proteome</keyword>
<accession>A0ABR4GC76</accession>
<reference evidence="1 2" key="1">
    <citation type="submission" date="2024-07" db="EMBL/GenBank/DDBJ databases">
        <title>Section-level genome sequencing and comparative genomics of Aspergillus sections Usti and Cavernicolus.</title>
        <authorList>
            <consortium name="Lawrence Berkeley National Laboratory"/>
            <person name="Nybo J.L."/>
            <person name="Vesth T.C."/>
            <person name="Theobald S."/>
            <person name="Frisvad J.C."/>
            <person name="Larsen T.O."/>
            <person name="Kjaerboelling I."/>
            <person name="Rothschild-Mancinelli K."/>
            <person name="Lyhne E.K."/>
            <person name="Kogle M.E."/>
            <person name="Barry K."/>
            <person name="Clum A."/>
            <person name="Na H."/>
            <person name="Ledsgaard L."/>
            <person name="Lin J."/>
            <person name="Lipzen A."/>
            <person name="Kuo A."/>
            <person name="Riley R."/>
            <person name="Mondo S."/>
            <person name="Labutti K."/>
            <person name="Haridas S."/>
            <person name="Pangalinan J."/>
            <person name="Salamov A.A."/>
            <person name="Simmons B.A."/>
            <person name="Magnuson J.K."/>
            <person name="Chen J."/>
            <person name="Drula E."/>
            <person name="Henrissat B."/>
            <person name="Wiebenga A."/>
            <person name="Lubbers R.J."/>
            <person name="Gomes A.C."/>
            <person name="Makela M.R."/>
            <person name="Stajich J."/>
            <person name="Grigoriev I.V."/>
            <person name="Mortensen U.H."/>
            <person name="De Vries R.P."/>
            <person name="Baker S.E."/>
            <person name="Andersen M.R."/>
        </authorList>
    </citation>
    <scope>NUCLEOTIDE SEQUENCE [LARGE SCALE GENOMIC DNA]</scope>
    <source>
        <strain evidence="1 2">CBS 209.92</strain>
    </source>
</reference>
<proteinExistence type="predicted"/>
<protein>
    <submittedName>
        <fullName evidence="1">Uncharacterized protein</fullName>
    </submittedName>
</protein>
<sequence>MSFSRSTSTQASYALRLSVGIPPQGAGISLPEGFGKVSVAIPCSGKFYPFRFGGKLVGPWTPIVTRRMTATSVARLLNV</sequence>
<name>A0ABR4GC76_9EURO</name>
<dbReference type="EMBL" id="JBFTWV010000025">
    <property type="protein sequence ID" value="KAL2796645.1"/>
    <property type="molecule type" value="Genomic_DNA"/>
</dbReference>
<evidence type="ECO:0000313" key="1">
    <source>
        <dbReference type="EMBL" id="KAL2796645.1"/>
    </source>
</evidence>
<comment type="caution">
    <text evidence="1">The sequence shown here is derived from an EMBL/GenBank/DDBJ whole genome shotgun (WGS) entry which is preliminary data.</text>
</comment>
<organism evidence="1 2">
    <name type="scientific">Aspergillus keveii</name>
    <dbReference type="NCBI Taxonomy" id="714993"/>
    <lineage>
        <taxon>Eukaryota</taxon>
        <taxon>Fungi</taxon>
        <taxon>Dikarya</taxon>
        <taxon>Ascomycota</taxon>
        <taxon>Pezizomycotina</taxon>
        <taxon>Eurotiomycetes</taxon>
        <taxon>Eurotiomycetidae</taxon>
        <taxon>Eurotiales</taxon>
        <taxon>Aspergillaceae</taxon>
        <taxon>Aspergillus</taxon>
        <taxon>Aspergillus subgen. Nidulantes</taxon>
    </lineage>
</organism>
<gene>
    <name evidence="1" type="ORF">BJX66DRAFT_299554</name>
</gene>